<dbReference type="AlphaFoldDB" id="A0A0G1VDU3"/>
<dbReference type="EMBL" id="LCOK01000025">
    <property type="protein sequence ID" value="KKU76313.1"/>
    <property type="molecule type" value="Genomic_DNA"/>
</dbReference>
<evidence type="ECO:0000313" key="1">
    <source>
        <dbReference type="EMBL" id="KKU76313.1"/>
    </source>
</evidence>
<comment type="caution">
    <text evidence="1">The sequence shown here is derived from an EMBL/GenBank/DDBJ whole genome shotgun (WGS) entry which is preliminary data.</text>
</comment>
<proteinExistence type="predicted"/>
<reference evidence="1 2" key="1">
    <citation type="journal article" date="2015" name="Nature">
        <title>rRNA introns, odd ribosomes, and small enigmatic genomes across a large radiation of phyla.</title>
        <authorList>
            <person name="Brown C.T."/>
            <person name="Hug L.A."/>
            <person name="Thomas B.C."/>
            <person name="Sharon I."/>
            <person name="Castelle C.J."/>
            <person name="Singh A."/>
            <person name="Wilkins M.J."/>
            <person name="Williams K.H."/>
            <person name="Banfield J.F."/>
        </authorList>
    </citation>
    <scope>NUCLEOTIDE SEQUENCE [LARGE SCALE GENOMIC DNA]</scope>
</reference>
<dbReference type="Proteomes" id="UP000034682">
    <property type="component" value="Unassembled WGS sequence"/>
</dbReference>
<evidence type="ECO:0000313" key="2">
    <source>
        <dbReference type="Proteomes" id="UP000034682"/>
    </source>
</evidence>
<sequence>MDFMDHEVEEVEVKDIEQQPAQEVSETSEMRDAPNIWKWVAIGFFGIFLFTRIFDVNISFKPEFGGRAFLGGSIVKNQNKDQNVGASDIEKAVLPKDGIALPIRWGNLGRQMADTGVIDSKKFEELYESRGGFNDEMRKMLYEDGNDTIVMTEDNAPYLLNLLWAFGLGNKNVVLERGPISDPQYGGAGGFAATGGWTLAEGNPMNHFNAHEFVRLSPDQQALVERVAKNIYRPCCGNSTYFPDCNHGMAMLGLLELMAANGVSEGDMYKVALQVNAYWFPDTYLTIAKVIQDGGGDWNAVDPKAILGAEYSSAQGFQRIRQKVAPEQPRGGGGCGA</sequence>
<name>A0A0G1VDU3_9BACT</name>
<accession>A0A0G1VDU3</accession>
<organism evidence="1 2">
    <name type="scientific">Candidatus Giovannonibacteria bacterium GW2011_GWB1_47_6b</name>
    <dbReference type="NCBI Taxonomy" id="1618655"/>
    <lineage>
        <taxon>Bacteria</taxon>
        <taxon>Candidatus Giovannoniibacteriota</taxon>
    </lineage>
</organism>
<protein>
    <submittedName>
        <fullName evidence="1">Uncharacterized protein</fullName>
    </submittedName>
</protein>
<gene>
    <name evidence="1" type="ORF">UY02_C0025G0005</name>
</gene>